<comment type="caution">
    <text evidence="3">The sequence shown here is derived from an EMBL/GenBank/DDBJ whole genome shotgun (WGS) entry which is preliminary data.</text>
</comment>
<feature type="domain" description="Integrase catalytic" evidence="2">
    <location>
        <begin position="766"/>
        <end position="926"/>
    </location>
</feature>
<dbReference type="Pfam" id="PF00665">
    <property type="entry name" value="rve"/>
    <property type="match status" value="1"/>
</dbReference>
<dbReference type="Pfam" id="PF17921">
    <property type="entry name" value="Integrase_H2C2"/>
    <property type="match status" value="1"/>
</dbReference>
<dbReference type="InterPro" id="IPR001584">
    <property type="entry name" value="Integrase_cat-core"/>
</dbReference>
<dbReference type="Gene3D" id="3.30.420.10">
    <property type="entry name" value="Ribonuclease H-like superfamily/Ribonuclease H"/>
    <property type="match status" value="2"/>
</dbReference>
<dbReference type="InterPro" id="IPR043128">
    <property type="entry name" value="Rev_trsase/Diguanyl_cyclase"/>
</dbReference>
<dbReference type="PROSITE" id="PS50879">
    <property type="entry name" value="RNASE_H_1"/>
    <property type="match status" value="1"/>
</dbReference>
<evidence type="ECO:0000313" key="3">
    <source>
        <dbReference type="EMBL" id="KAI5316467.1"/>
    </source>
</evidence>
<protein>
    <submittedName>
        <fullName evidence="3">Uncharacterized protein</fullName>
    </submittedName>
</protein>
<feature type="domain" description="RNase H type-1" evidence="1">
    <location>
        <begin position="478"/>
        <end position="611"/>
    </location>
</feature>
<dbReference type="Pfam" id="PF13456">
    <property type="entry name" value="RVT_3"/>
    <property type="match status" value="1"/>
</dbReference>
<sequence>MPGLDRQLVEHKLPIKDGYLPVKQARRRMSMDTELKVKEEIERLLKAGFIRPAIYADWLANIVPVLKRKTGAVRICVDYRNLNEASPKDEYPMPMADMLIDGAAHNQMLSFMDGNAGYNQIMMAEQDIHKTAFMCPGHIGAFEYTVMPFGLRNAGATYQRAMNSIFHDMIGHSLEVYIDDVVIKSPKEGDHISSLRKAFLRMRQHKLKMNPKKCVFGVQAGNFLGFLVHQRGIEVDKNKAKSIMEALPPRNKKELQSLLGKINFLRRFISNSAGKIQPFSSLLRLKQEQTFKWEEQHQRAFQEIKDYLSNPPVLSPPKRGRPLKLYVSASEVSIGSLLVQDNKEGKEQAVYYLSRTLTEVERRYSAIERLCLALYFTAVKLRHYMLPHTIYIIAKTDLIKYMLTRPMLRGRIGKWTLALTEFTLRYVPQKAVKGQAVADFLADHPGEEIENMDSLDIANANLLTRAHVCLNNPIYSVHLTPWKLYFDGSKTDKASGAGVVLEEPLGIRHCYSFQLDFQCTNNRAEYEALIIGLEMLVELGVQSVEILGDSMLVLKQIAGEYKCLSPSLAVYLVAARNLLTEFREATWEHIPREENFAANELAQVASGVQMPEDCVQRIIKIGRKSLPSVLTRGMEIDVNSALITKDDWREPIMTYLQYLILPSEKRVRIMATNYLMWNEELVRKSKDEVLLRCLGKTEYMKVMGETHEGICGAHQGGRKMCWLIRRYGYFWPTMLKDCINYSKGCEACQRHGPIQRAPSVPMNPVVKPWPFRGWAMDLIGKIYPASSQQHCFIIVATDYFTKWVEAKPIKTTTSQEIITFIEEQIIQRFGIPESITTDRGSSFISRDMLDMAETFKFKLLQSTPYYAQANGQAESSNKVIINIIRKMLEKNPKQWHEKLSETLWAYRTSKREATGVTPYALTYGHDAILPMEIAVQSLRIAHQHKLTGEDYSQAMLLELEELDARPKPKNLSHVQQSRSHGTHTEIKGVAGRIPKTQGGSKQVLISVNRLFGQKNGVIDPSSPPVTPISREKSVNPVCPFDWTVPHLAGRERSTQILANPRMRSQGRIALEAQRSLSVLF</sequence>
<dbReference type="InterPro" id="IPR002156">
    <property type="entry name" value="RNaseH_domain"/>
</dbReference>
<organism evidence="3 4">
    <name type="scientific">Prunus dulcis</name>
    <name type="common">Almond</name>
    <name type="synonym">Amygdalus dulcis</name>
    <dbReference type="NCBI Taxonomy" id="3755"/>
    <lineage>
        <taxon>Eukaryota</taxon>
        <taxon>Viridiplantae</taxon>
        <taxon>Streptophyta</taxon>
        <taxon>Embryophyta</taxon>
        <taxon>Tracheophyta</taxon>
        <taxon>Spermatophyta</taxon>
        <taxon>Magnoliopsida</taxon>
        <taxon>eudicotyledons</taxon>
        <taxon>Gunneridae</taxon>
        <taxon>Pentapetalae</taxon>
        <taxon>rosids</taxon>
        <taxon>fabids</taxon>
        <taxon>Rosales</taxon>
        <taxon>Rosaceae</taxon>
        <taxon>Amygdaloideae</taxon>
        <taxon>Amygdaleae</taxon>
        <taxon>Prunus</taxon>
    </lineage>
</organism>
<evidence type="ECO:0000313" key="4">
    <source>
        <dbReference type="Proteomes" id="UP001054821"/>
    </source>
</evidence>
<dbReference type="Gene3D" id="1.10.340.70">
    <property type="match status" value="1"/>
</dbReference>
<dbReference type="InterPro" id="IPR036397">
    <property type="entry name" value="RNaseH_sf"/>
</dbReference>
<accession>A0AAD4V2N9</accession>
<gene>
    <name evidence="3" type="ORF">L3X38_036174</name>
</gene>
<dbReference type="Gene3D" id="3.10.20.370">
    <property type="match status" value="1"/>
</dbReference>
<dbReference type="GO" id="GO:0003676">
    <property type="term" value="F:nucleic acid binding"/>
    <property type="evidence" value="ECO:0007669"/>
    <property type="project" value="InterPro"/>
</dbReference>
<dbReference type="GO" id="GO:0015074">
    <property type="term" value="P:DNA integration"/>
    <property type="evidence" value="ECO:0007669"/>
    <property type="project" value="InterPro"/>
</dbReference>
<dbReference type="SUPFAM" id="SSF53098">
    <property type="entry name" value="Ribonuclease H-like"/>
    <property type="match status" value="2"/>
</dbReference>
<dbReference type="CDD" id="cd09274">
    <property type="entry name" value="RNase_HI_RT_Ty3"/>
    <property type="match status" value="1"/>
</dbReference>
<evidence type="ECO:0000259" key="1">
    <source>
        <dbReference type="PROSITE" id="PS50879"/>
    </source>
</evidence>
<dbReference type="AlphaFoldDB" id="A0AAD4V2N9"/>
<dbReference type="Gene3D" id="3.30.70.270">
    <property type="match status" value="2"/>
</dbReference>
<dbReference type="PANTHER" id="PTHR48475:SF1">
    <property type="entry name" value="RNASE H TYPE-1 DOMAIN-CONTAINING PROTEIN"/>
    <property type="match status" value="1"/>
</dbReference>
<dbReference type="Pfam" id="PF17919">
    <property type="entry name" value="RT_RNaseH_2"/>
    <property type="match status" value="1"/>
</dbReference>
<dbReference type="PROSITE" id="PS50994">
    <property type="entry name" value="INTEGRASE"/>
    <property type="match status" value="1"/>
</dbReference>
<evidence type="ECO:0000259" key="2">
    <source>
        <dbReference type="PROSITE" id="PS50994"/>
    </source>
</evidence>
<name>A0AAD4V2N9_PRUDU</name>
<dbReference type="InterPro" id="IPR041588">
    <property type="entry name" value="Integrase_H2C2"/>
</dbReference>
<dbReference type="SUPFAM" id="SSF56672">
    <property type="entry name" value="DNA/RNA polymerases"/>
    <property type="match status" value="1"/>
</dbReference>
<dbReference type="InterPro" id="IPR000477">
    <property type="entry name" value="RT_dom"/>
</dbReference>
<dbReference type="Proteomes" id="UP001054821">
    <property type="component" value="Chromosome 7"/>
</dbReference>
<dbReference type="CDD" id="cd09279">
    <property type="entry name" value="RNase_HI_like"/>
    <property type="match status" value="1"/>
</dbReference>
<proteinExistence type="predicted"/>
<dbReference type="EMBL" id="JAJFAZ020000007">
    <property type="protein sequence ID" value="KAI5316467.1"/>
    <property type="molecule type" value="Genomic_DNA"/>
</dbReference>
<keyword evidence="4" id="KW-1185">Reference proteome</keyword>
<reference evidence="3 4" key="1">
    <citation type="journal article" date="2022" name="G3 (Bethesda)">
        <title>Whole-genome sequence and methylome profiling of the almond [Prunus dulcis (Mill.) D.A. Webb] cultivar 'Nonpareil'.</title>
        <authorList>
            <person name="D'Amico-Willman K.M."/>
            <person name="Ouma W.Z."/>
            <person name="Meulia T."/>
            <person name="Sideli G.M."/>
            <person name="Gradziel T.M."/>
            <person name="Fresnedo-Ramirez J."/>
        </authorList>
    </citation>
    <scope>NUCLEOTIDE SEQUENCE [LARGE SCALE GENOMIC DNA]</scope>
    <source>
        <strain evidence="3">Clone GOH B32 T37-40</strain>
    </source>
</reference>
<dbReference type="InterPro" id="IPR041577">
    <property type="entry name" value="RT_RNaseH_2"/>
</dbReference>
<dbReference type="InterPro" id="IPR012337">
    <property type="entry name" value="RNaseH-like_sf"/>
</dbReference>
<dbReference type="CDD" id="cd01647">
    <property type="entry name" value="RT_LTR"/>
    <property type="match status" value="1"/>
</dbReference>
<dbReference type="PANTHER" id="PTHR48475">
    <property type="entry name" value="RIBONUCLEASE H"/>
    <property type="match status" value="1"/>
</dbReference>
<dbReference type="GO" id="GO:0004523">
    <property type="term" value="F:RNA-DNA hybrid ribonuclease activity"/>
    <property type="evidence" value="ECO:0007669"/>
    <property type="project" value="InterPro"/>
</dbReference>
<dbReference type="Gene3D" id="3.10.10.10">
    <property type="entry name" value="HIV Type 1 Reverse Transcriptase, subunit A, domain 1"/>
    <property type="match status" value="1"/>
</dbReference>
<dbReference type="InterPro" id="IPR043502">
    <property type="entry name" value="DNA/RNA_pol_sf"/>
</dbReference>
<dbReference type="Pfam" id="PF00078">
    <property type="entry name" value="RVT_1"/>
    <property type="match status" value="1"/>
</dbReference>